<organism evidence="1 2">
    <name type="scientific">Neobacillus notoginsengisoli</name>
    <dbReference type="NCBI Taxonomy" id="1578198"/>
    <lineage>
        <taxon>Bacteria</taxon>
        <taxon>Bacillati</taxon>
        <taxon>Bacillota</taxon>
        <taxon>Bacilli</taxon>
        <taxon>Bacillales</taxon>
        <taxon>Bacillaceae</taxon>
        <taxon>Neobacillus</taxon>
    </lineage>
</organism>
<gene>
    <name evidence="1" type="ORF">D1B31_18465</name>
</gene>
<name>A0A417YQE6_9BACI</name>
<accession>A0A417YQE6</accession>
<dbReference type="RefSeq" id="WP_118923162.1">
    <property type="nucleotide sequence ID" value="NZ_QWEG01000012.1"/>
</dbReference>
<comment type="caution">
    <text evidence="1">The sequence shown here is derived from an EMBL/GenBank/DDBJ whole genome shotgun (WGS) entry which is preliminary data.</text>
</comment>
<dbReference type="EMBL" id="QWEG01000012">
    <property type="protein sequence ID" value="RHW36062.1"/>
    <property type="molecule type" value="Genomic_DNA"/>
</dbReference>
<dbReference type="AlphaFoldDB" id="A0A417YQE6"/>
<dbReference type="Proteomes" id="UP000284416">
    <property type="component" value="Unassembled WGS sequence"/>
</dbReference>
<evidence type="ECO:0000313" key="2">
    <source>
        <dbReference type="Proteomes" id="UP000284416"/>
    </source>
</evidence>
<keyword evidence="2" id="KW-1185">Reference proteome</keyword>
<proteinExistence type="predicted"/>
<dbReference type="OrthoDB" id="2936312at2"/>
<reference evidence="1 2" key="1">
    <citation type="journal article" date="2017" name="Int. J. Syst. Evol. Microbiol.">
        <title>Bacillus notoginsengisoli sp. nov., a novel bacterium isolated from the rhizosphere of Panax notoginseng.</title>
        <authorList>
            <person name="Zhang M.Y."/>
            <person name="Cheng J."/>
            <person name="Cai Y."/>
            <person name="Zhang T.Y."/>
            <person name="Wu Y.Y."/>
            <person name="Manikprabhu D."/>
            <person name="Li W.J."/>
            <person name="Zhang Y.X."/>
        </authorList>
    </citation>
    <scope>NUCLEOTIDE SEQUENCE [LARGE SCALE GENOMIC DNA]</scope>
    <source>
        <strain evidence="1 2">JCM 30743</strain>
    </source>
</reference>
<evidence type="ECO:0000313" key="1">
    <source>
        <dbReference type="EMBL" id="RHW36062.1"/>
    </source>
</evidence>
<protein>
    <submittedName>
        <fullName evidence="1">Uncharacterized protein</fullName>
    </submittedName>
</protein>
<sequence>MLVTRPSTEEITLERDKIYRALLTSRKNGYPCVPLKHYYISPLKTHCDFYEDAALTKFRGCFPIQEVSLIIEETSLNESLTEEINNPIPQATNEEETDFRQLTLF</sequence>